<dbReference type="HOGENOM" id="CLU_070736_0_0_2"/>
<dbReference type="STRING" id="1434123.MSVAZ_1003"/>
<dbReference type="InterPro" id="IPR001667">
    <property type="entry name" value="DDH_dom"/>
</dbReference>
<dbReference type="Gene3D" id="3.90.1640.10">
    <property type="entry name" value="inorganic pyrophosphatase (n-terminal core)"/>
    <property type="match status" value="1"/>
</dbReference>
<gene>
    <name evidence="3" type="ORF">MSVAZ_1003</name>
</gene>
<dbReference type="Gene3D" id="3.10.310.30">
    <property type="match status" value="1"/>
</dbReference>
<dbReference type="PANTHER" id="PTHR47618:SF1">
    <property type="entry name" value="BIFUNCTIONAL OLIGORIBONUCLEASE AND PAP PHOSPHATASE NRNA"/>
    <property type="match status" value="1"/>
</dbReference>
<accession>A0A0E3Q447</accession>
<keyword evidence="4" id="KW-1185">Reference proteome</keyword>
<dbReference type="KEGG" id="mvc:MSVAZ_1003"/>
<evidence type="ECO:0000259" key="2">
    <source>
        <dbReference type="Pfam" id="PF02272"/>
    </source>
</evidence>
<evidence type="ECO:0000259" key="1">
    <source>
        <dbReference type="Pfam" id="PF01368"/>
    </source>
</evidence>
<dbReference type="Pfam" id="PF01368">
    <property type="entry name" value="DHH"/>
    <property type="match status" value="1"/>
</dbReference>
<sequence length="335" mass="36098">MEVNEAEFFNRLLDYRNILYLCHRNADPDAVSSAFALSEAIGGTVGLVDGCNRVAAVLIERLGIEVVDIPNPADYGFVVVVDTSTKAQLNDLELTRYCVIDHHTTTALTENAEFYLHRNSTSTVEIVYNILKAMGAPINRRVGIGMLTGIVTDTGHFKHASADTFRVVSKIIEDSGVEYGEVLDLMAATPQDISMRIAILKAASRLELDRVQDMLIASSHVSSFGGSASSMLINIGADVAFVGTSKGESVRISARAKRDAVSAGVNLGQLMEDISNEYNGTGGGHSGAAGIDVIGDMKEVLDKCRERTKKILEASLGGTSKEISFEDDIEEFENE</sequence>
<dbReference type="Pfam" id="PF02272">
    <property type="entry name" value="DHHA1"/>
    <property type="match status" value="1"/>
</dbReference>
<protein>
    <submittedName>
        <fullName evidence="3">Exopolyphosphatase-related protein</fullName>
    </submittedName>
</protein>
<proteinExistence type="predicted"/>
<dbReference type="AlphaFoldDB" id="A0A0E3Q447"/>
<feature type="domain" description="DDH" evidence="1">
    <location>
        <begin position="18"/>
        <end position="149"/>
    </location>
</feature>
<dbReference type="GeneID" id="24809404"/>
<dbReference type="InterPro" id="IPR038763">
    <property type="entry name" value="DHH_sf"/>
</dbReference>
<dbReference type="PANTHER" id="PTHR47618">
    <property type="entry name" value="BIFUNCTIONAL OLIGORIBONUCLEASE AND PAP PHOSPHATASE NRNA"/>
    <property type="match status" value="1"/>
</dbReference>
<feature type="domain" description="DHHA1" evidence="2">
    <location>
        <begin position="229"/>
        <end position="308"/>
    </location>
</feature>
<organism evidence="3 4">
    <name type="scientific">Methanosarcina vacuolata Z-761</name>
    <dbReference type="NCBI Taxonomy" id="1434123"/>
    <lineage>
        <taxon>Archaea</taxon>
        <taxon>Methanobacteriati</taxon>
        <taxon>Methanobacteriota</taxon>
        <taxon>Stenosarchaea group</taxon>
        <taxon>Methanomicrobia</taxon>
        <taxon>Methanosarcinales</taxon>
        <taxon>Methanosarcinaceae</taxon>
        <taxon>Methanosarcina</taxon>
    </lineage>
</organism>
<dbReference type="Proteomes" id="UP000033096">
    <property type="component" value="Chromosome"/>
</dbReference>
<dbReference type="EMBL" id="CP009520">
    <property type="protein sequence ID" value="AKB43272.1"/>
    <property type="molecule type" value="Genomic_DNA"/>
</dbReference>
<reference evidence="3 4" key="1">
    <citation type="submission" date="2014-07" db="EMBL/GenBank/DDBJ databases">
        <title>Methanogenic archaea and the global carbon cycle.</title>
        <authorList>
            <person name="Henriksen J.R."/>
            <person name="Luke J."/>
            <person name="Reinhart S."/>
            <person name="Benedict M.N."/>
            <person name="Youngblut N.D."/>
            <person name="Metcalf M.E."/>
            <person name="Whitaker R.J."/>
            <person name="Metcalf W.W."/>
        </authorList>
    </citation>
    <scope>NUCLEOTIDE SEQUENCE [LARGE SCALE GENOMIC DNA]</scope>
    <source>
        <strain evidence="3 4">Z-761</strain>
    </source>
</reference>
<dbReference type="InterPro" id="IPR051319">
    <property type="entry name" value="Oligoribo/pAp-PDE_c-di-AMP_PDE"/>
</dbReference>
<name>A0A0E3Q447_9EURY</name>
<dbReference type="InterPro" id="IPR003156">
    <property type="entry name" value="DHHA1_dom"/>
</dbReference>
<dbReference type="GO" id="GO:0003676">
    <property type="term" value="F:nucleic acid binding"/>
    <property type="evidence" value="ECO:0007669"/>
    <property type="project" value="InterPro"/>
</dbReference>
<dbReference type="PATRIC" id="fig|1434123.4.peg.1170"/>
<evidence type="ECO:0000313" key="4">
    <source>
        <dbReference type="Proteomes" id="UP000033096"/>
    </source>
</evidence>
<dbReference type="RefSeq" id="WP_048118957.1">
    <property type="nucleotide sequence ID" value="NZ_CP009520.1"/>
</dbReference>
<dbReference type="SUPFAM" id="SSF64182">
    <property type="entry name" value="DHH phosphoesterases"/>
    <property type="match status" value="1"/>
</dbReference>
<evidence type="ECO:0000313" key="3">
    <source>
        <dbReference type="EMBL" id="AKB43272.1"/>
    </source>
</evidence>